<dbReference type="InterPro" id="IPR055679">
    <property type="entry name" value="DUF7255"/>
</dbReference>
<organism evidence="1 2">
    <name type="scientific">Belliella pelovolcani</name>
    <dbReference type="NCBI Taxonomy" id="529505"/>
    <lineage>
        <taxon>Bacteria</taxon>
        <taxon>Pseudomonadati</taxon>
        <taxon>Bacteroidota</taxon>
        <taxon>Cytophagia</taxon>
        <taxon>Cytophagales</taxon>
        <taxon>Cyclobacteriaceae</taxon>
        <taxon>Belliella</taxon>
    </lineage>
</organism>
<reference evidence="2" key="1">
    <citation type="submission" date="2017-01" db="EMBL/GenBank/DDBJ databases">
        <authorList>
            <person name="Varghese N."/>
            <person name="Submissions S."/>
        </authorList>
    </citation>
    <scope>NUCLEOTIDE SEQUENCE [LARGE SCALE GENOMIC DNA]</scope>
    <source>
        <strain evidence="2">DSM 46698</strain>
    </source>
</reference>
<proteinExistence type="predicted"/>
<keyword evidence="2" id="KW-1185">Reference proteome</keyword>
<dbReference type="EMBL" id="FTOP01000004">
    <property type="protein sequence ID" value="SIS77217.1"/>
    <property type="molecule type" value="Genomic_DNA"/>
</dbReference>
<dbReference type="OrthoDB" id="4619215at2"/>
<gene>
    <name evidence="1" type="ORF">SAMN05421761_104112</name>
</gene>
<dbReference type="STRING" id="529505.SAMN05421761_104112"/>
<dbReference type="Proteomes" id="UP000186026">
    <property type="component" value="Unassembled WGS sequence"/>
</dbReference>
<sequence length="216" mass="25295">MHQLKVQNLYSILKDSEHFLEPEFLLDVNPAYINGKGEQLLQEVLSVLDGNAKKLPLLEHLKFDFKINRYVFIYDDQVHFNRYRLNSLKTDLYNSFTFPWVDGYKRLCRTFEKECLKAGLQERIWIGPPFATQLFGSSEEPGDLSGSGSAGWRLNAYNDAQYDLISRLHGYKLIRIPMYENIMTGGSLKKIDDLLLNPKEETFQAIKNWFFRKLEQ</sequence>
<evidence type="ECO:0000313" key="1">
    <source>
        <dbReference type="EMBL" id="SIS77217.1"/>
    </source>
</evidence>
<dbReference type="AlphaFoldDB" id="A0A1N7LTP3"/>
<dbReference type="Pfam" id="PF23913">
    <property type="entry name" value="DUF7255"/>
    <property type="match status" value="1"/>
</dbReference>
<name>A0A1N7LTP3_9BACT</name>
<accession>A0A1N7LTP3</accession>
<protein>
    <submittedName>
        <fullName evidence="1">Uncharacterized protein</fullName>
    </submittedName>
</protein>
<evidence type="ECO:0000313" key="2">
    <source>
        <dbReference type="Proteomes" id="UP000186026"/>
    </source>
</evidence>
<dbReference type="RefSeq" id="WP_076499711.1">
    <property type="nucleotide sequence ID" value="NZ_FTOP01000004.1"/>
</dbReference>